<keyword evidence="1" id="KW-0540">Nuclease</keyword>
<sequence>MILKRLVKIEKSIEDKLRRQAKRYNKTYPGEMLHVDTKRLPLLKNEKKQQIREYLFVGIDDFSRELYTGIYPDKSQFSAAQFLQNDVLAQCTYTTTCIYSDNGREYQGANEHLFVKTCHSHRINQKFTKPTCPQKNGKAEIVIRTLNCDVHNQQIFNDSKERKLKLKHFINFYNTVKPHKGISGKTPYAFLADYFNHGV</sequence>
<evidence type="ECO:0000256" key="2">
    <source>
        <dbReference type="ARBA" id="ARBA00022723"/>
    </source>
</evidence>
<dbReference type="GO" id="GO:0006310">
    <property type="term" value="P:DNA recombination"/>
    <property type="evidence" value="ECO:0007669"/>
    <property type="project" value="UniProtKB-KW"/>
</dbReference>
<dbReference type="GO" id="GO:0003676">
    <property type="term" value="F:nucleic acid binding"/>
    <property type="evidence" value="ECO:0007669"/>
    <property type="project" value="InterPro"/>
</dbReference>
<keyword evidence="6" id="KW-0229">DNA integration</keyword>
<keyword evidence="3" id="KW-0255">Endonuclease</keyword>
<dbReference type="GO" id="GO:0016787">
    <property type="term" value="F:hydrolase activity"/>
    <property type="evidence" value="ECO:0007669"/>
    <property type="project" value="UniProtKB-KW"/>
</dbReference>
<dbReference type="InterPro" id="IPR001584">
    <property type="entry name" value="Integrase_cat-core"/>
</dbReference>
<dbReference type="AlphaFoldDB" id="A0A1C4BT30"/>
<evidence type="ECO:0000256" key="4">
    <source>
        <dbReference type="ARBA" id="ARBA00022801"/>
    </source>
</evidence>
<evidence type="ECO:0000256" key="1">
    <source>
        <dbReference type="ARBA" id="ARBA00022722"/>
    </source>
</evidence>
<evidence type="ECO:0000259" key="8">
    <source>
        <dbReference type="PROSITE" id="PS50994"/>
    </source>
</evidence>
<evidence type="ECO:0000256" key="5">
    <source>
        <dbReference type="ARBA" id="ARBA00022842"/>
    </source>
</evidence>
<dbReference type="InterPro" id="IPR036397">
    <property type="entry name" value="RNaseH_sf"/>
</dbReference>
<evidence type="ECO:0000256" key="3">
    <source>
        <dbReference type="ARBA" id="ARBA00022759"/>
    </source>
</evidence>
<keyword evidence="7" id="KW-0233">DNA recombination</keyword>
<feature type="domain" description="Integrase catalytic" evidence="8">
    <location>
        <begin position="25"/>
        <end position="195"/>
    </location>
</feature>
<dbReference type="GO" id="GO:0015074">
    <property type="term" value="P:DNA integration"/>
    <property type="evidence" value="ECO:0007669"/>
    <property type="project" value="UniProtKB-KW"/>
</dbReference>
<dbReference type="OrthoDB" id="9815296at2"/>
<dbReference type="Gene3D" id="3.30.420.10">
    <property type="entry name" value="Ribonuclease H-like superfamily/Ribonuclease H"/>
    <property type="match status" value="1"/>
</dbReference>
<protein>
    <submittedName>
        <fullName evidence="9">Integrase core domain-containing protein</fullName>
    </submittedName>
</protein>
<dbReference type="PROSITE" id="PS50994">
    <property type="entry name" value="INTEGRASE"/>
    <property type="match status" value="1"/>
</dbReference>
<dbReference type="Proteomes" id="UP000199698">
    <property type="component" value="Unassembled WGS sequence"/>
</dbReference>
<dbReference type="PANTHER" id="PTHR42648">
    <property type="entry name" value="TRANSPOSASE, PUTATIVE-RELATED"/>
    <property type="match status" value="1"/>
</dbReference>
<proteinExistence type="predicted"/>
<keyword evidence="2" id="KW-0479">Metal-binding</keyword>
<dbReference type="InterPro" id="IPR039537">
    <property type="entry name" value="Retrotran_Ty1/copia-like"/>
</dbReference>
<name>A0A1C4BT30_9GAMM</name>
<evidence type="ECO:0000256" key="7">
    <source>
        <dbReference type="ARBA" id="ARBA00023172"/>
    </source>
</evidence>
<organism evidence="9 10">
    <name type="scientific">Gilliamella intestini</name>
    <dbReference type="NCBI Taxonomy" id="1798183"/>
    <lineage>
        <taxon>Bacteria</taxon>
        <taxon>Pseudomonadati</taxon>
        <taxon>Pseudomonadota</taxon>
        <taxon>Gammaproteobacteria</taxon>
        <taxon>Orbales</taxon>
        <taxon>Orbaceae</taxon>
        <taxon>Gilliamella</taxon>
    </lineage>
</organism>
<evidence type="ECO:0000313" key="10">
    <source>
        <dbReference type="Proteomes" id="UP000199698"/>
    </source>
</evidence>
<dbReference type="InterPro" id="IPR012337">
    <property type="entry name" value="RNaseH-like_sf"/>
</dbReference>
<dbReference type="GO" id="GO:0004519">
    <property type="term" value="F:endonuclease activity"/>
    <property type="evidence" value="ECO:0007669"/>
    <property type="project" value="UniProtKB-KW"/>
</dbReference>
<keyword evidence="4" id="KW-0378">Hydrolase</keyword>
<dbReference type="EMBL" id="FMBA01000025">
    <property type="protein sequence ID" value="SCC10071.1"/>
    <property type="molecule type" value="Genomic_DNA"/>
</dbReference>
<dbReference type="SUPFAM" id="SSF53098">
    <property type="entry name" value="Ribonuclease H-like"/>
    <property type="match status" value="1"/>
</dbReference>
<dbReference type="Pfam" id="PF13683">
    <property type="entry name" value="rve_3"/>
    <property type="match status" value="1"/>
</dbReference>
<accession>A0A1C4BT30</accession>
<evidence type="ECO:0000313" key="9">
    <source>
        <dbReference type="EMBL" id="SCC10071.1"/>
    </source>
</evidence>
<keyword evidence="5" id="KW-0460">Magnesium</keyword>
<dbReference type="GO" id="GO:0046872">
    <property type="term" value="F:metal ion binding"/>
    <property type="evidence" value="ECO:0007669"/>
    <property type="project" value="UniProtKB-KW"/>
</dbReference>
<gene>
    <name evidence="9" type="ORF">GA0061080_10252</name>
</gene>
<keyword evidence="10" id="KW-1185">Reference proteome</keyword>
<reference evidence="10" key="1">
    <citation type="submission" date="2016-08" db="EMBL/GenBank/DDBJ databases">
        <authorList>
            <person name="Varghese N."/>
            <person name="Submissions Spin"/>
        </authorList>
    </citation>
    <scope>NUCLEOTIDE SEQUENCE [LARGE SCALE GENOMIC DNA]</scope>
    <source>
        <strain evidence="10">R-53144</strain>
    </source>
</reference>
<dbReference type="PANTHER" id="PTHR42648:SF11">
    <property type="entry name" value="TRANSPOSON TY4-P GAG-POL POLYPROTEIN"/>
    <property type="match status" value="1"/>
</dbReference>
<evidence type="ECO:0000256" key="6">
    <source>
        <dbReference type="ARBA" id="ARBA00022908"/>
    </source>
</evidence>